<dbReference type="SUPFAM" id="SSF103473">
    <property type="entry name" value="MFS general substrate transporter"/>
    <property type="match status" value="1"/>
</dbReference>
<dbReference type="InterPro" id="IPR020846">
    <property type="entry name" value="MFS_dom"/>
</dbReference>
<comment type="subcellular location">
    <subcellularLocation>
        <location evidence="1">Membrane</location>
        <topology evidence="1">Multi-pass membrane protein</topology>
    </subcellularLocation>
</comment>
<keyword evidence="3 7" id="KW-0812">Transmembrane</keyword>
<keyword evidence="10" id="KW-1185">Reference proteome</keyword>
<feature type="transmembrane region" description="Helical" evidence="7">
    <location>
        <begin position="140"/>
        <end position="160"/>
    </location>
</feature>
<sequence length="582" mass="62412">MAAIEKSDHDIVHSEDIETHSPTNSTAVDETKAEHEGVREERTTPKAWLCIFFLVMTFGSPFWATPTTAAMSSQLLTKLGQVELSSWVIPCITTCATISILIFGANSDLFGRRYFLLAANLVTAVGYIVCARAHNTSMLIAGLSLNGFGSGMAGVALIAVPELIPNKYRHIGVVLADGFVYVMIVIGPVVGRYAIINSDSRWQYVYWGGFVFTMIAFIGLFIFYQPPKHPRGVPWKEAVRGLDWVGAILFTIGAILVLVGMVYTSYIPATDKRVIICLVVGFVLIIAFGLWERFSGVRFPLCPEEIFSSHKGREFGVPFCLTFIIVGFFYGTAVIYPTMLNAFYIDANTSISTQLLLTLPANLALPLGAMLLVAFGRKIGHWKITMIASTFSLVLFGCLLALMTPYNKVTMITFVTLSQLSYGWAAYLSVTYTQLGVPQTMLGLSGGLAGTARYAGGAVASACYSSAISNGIAERGAVLIPKAALAAGIPQSSMAAVSAAAGLGAAALEKIPGVTPQGAEAIGTAYKYAVAYGLRNAALASMAFGVVGIILACFCEDIGPKMNEKIETFLENDALAEKNKFH</sequence>
<dbReference type="PROSITE" id="PS50850">
    <property type="entry name" value="MFS"/>
    <property type="match status" value="1"/>
</dbReference>
<dbReference type="PANTHER" id="PTHR23501">
    <property type="entry name" value="MAJOR FACILITATOR SUPERFAMILY"/>
    <property type="match status" value="1"/>
</dbReference>
<reference evidence="9" key="1">
    <citation type="journal article" date="2020" name="Stud. Mycol.">
        <title>101 Dothideomycetes genomes: a test case for predicting lifestyles and emergence of pathogens.</title>
        <authorList>
            <person name="Haridas S."/>
            <person name="Albert R."/>
            <person name="Binder M."/>
            <person name="Bloem J."/>
            <person name="Labutti K."/>
            <person name="Salamov A."/>
            <person name="Andreopoulos B."/>
            <person name="Baker S."/>
            <person name="Barry K."/>
            <person name="Bills G."/>
            <person name="Bluhm B."/>
            <person name="Cannon C."/>
            <person name="Castanera R."/>
            <person name="Culley D."/>
            <person name="Daum C."/>
            <person name="Ezra D."/>
            <person name="Gonzalez J."/>
            <person name="Henrissat B."/>
            <person name="Kuo A."/>
            <person name="Liang C."/>
            <person name="Lipzen A."/>
            <person name="Lutzoni F."/>
            <person name="Magnuson J."/>
            <person name="Mondo S."/>
            <person name="Nolan M."/>
            <person name="Ohm R."/>
            <person name="Pangilinan J."/>
            <person name="Park H.-J."/>
            <person name="Ramirez L."/>
            <person name="Alfaro M."/>
            <person name="Sun H."/>
            <person name="Tritt A."/>
            <person name="Yoshinaga Y."/>
            <person name="Zwiers L.-H."/>
            <person name="Turgeon B."/>
            <person name="Goodwin S."/>
            <person name="Spatafora J."/>
            <person name="Crous P."/>
            <person name="Grigoriev I."/>
        </authorList>
    </citation>
    <scope>NUCLEOTIDE SEQUENCE</scope>
    <source>
        <strain evidence="9">CBS 269.34</strain>
    </source>
</reference>
<accession>A0A6A6R302</accession>
<feature type="transmembrane region" description="Helical" evidence="7">
    <location>
        <begin position="537"/>
        <end position="555"/>
    </location>
</feature>
<dbReference type="GO" id="GO:0005886">
    <property type="term" value="C:plasma membrane"/>
    <property type="evidence" value="ECO:0007669"/>
    <property type="project" value="TreeGrafter"/>
</dbReference>
<evidence type="ECO:0000259" key="8">
    <source>
        <dbReference type="PROSITE" id="PS50850"/>
    </source>
</evidence>
<feature type="region of interest" description="Disordered" evidence="6">
    <location>
        <begin position="1"/>
        <end position="39"/>
    </location>
</feature>
<dbReference type="InterPro" id="IPR036259">
    <property type="entry name" value="MFS_trans_sf"/>
</dbReference>
<evidence type="ECO:0000256" key="5">
    <source>
        <dbReference type="ARBA" id="ARBA00023136"/>
    </source>
</evidence>
<feature type="domain" description="Major facilitator superfamily (MFS) profile" evidence="8">
    <location>
        <begin position="43"/>
        <end position="516"/>
    </location>
</feature>
<feature type="transmembrane region" description="Helical" evidence="7">
    <location>
        <begin position="84"/>
        <end position="103"/>
    </location>
</feature>
<evidence type="ECO:0000256" key="6">
    <source>
        <dbReference type="SAM" id="MobiDB-lite"/>
    </source>
</evidence>
<gene>
    <name evidence="9" type="ORF">BU16DRAFT_558227</name>
</gene>
<dbReference type="InterPro" id="IPR010573">
    <property type="entry name" value="MFS_Str1/Tri12-like"/>
</dbReference>
<evidence type="ECO:0000256" key="1">
    <source>
        <dbReference type="ARBA" id="ARBA00004141"/>
    </source>
</evidence>
<dbReference type="PANTHER" id="PTHR23501:SF195">
    <property type="entry name" value="PEP5"/>
    <property type="match status" value="1"/>
</dbReference>
<evidence type="ECO:0000256" key="2">
    <source>
        <dbReference type="ARBA" id="ARBA00022448"/>
    </source>
</evidence>
<dbReference type="OrthoDB" id="2587356at2759"/>
<feature type="transmembrane region" description="Helical" evidence="7">
    <location>
        <begin position="356"/>
        <end position="375"/>
    </location>
</feature>
<feature type="compositionally biased region" description="Basic and acidic residues" evidence="6">
    <location>
        <begin position="1"/>
        <end position="19"/>
    </location>
</feature>
<protein>
    <submittedName>
        <fullName evidence="9">MFS general substrate transporter</fullName>
    </submittedName>
</protein>
<feature type="transmembrane region" description="Helical" evidence="7">
    <location>
        <begin position="387"/>
        <end position="406"/>
    </location>
</feature>
<organism evidence="9 10">
    <name type="scientific">Lophium mytilinum</name>
    <dbReference type="NCBI Taxonomy" id="390894"/>
    <lineage>
        <taxon>Eukaryota</taxon>
        <taxon>Fungi</taxon>
        <taxon>Dikarya</taxon>
        <taxon>Ascomycota</taxon>
        <taxon>Pezizomycotina</taxon>
        <taxon>Dothideomycetes</taxon>
        <taxon>Pleosporomycetidae</taxon>
        <taxon>Mytilinidiales</taxon>
        <taxon>Mytilinidiaceae</taxon>
        <taxon>Lophium</taxon>
    </lineage>
</organism>
<feature type="transmembrane region" description="Helical" evidence="7">
    <location>
        <begin position="244"/>
        <end position="267"/>
    </location>
</feature>
<feature type="transmembrane region" description="Helical" evidence="7">
    <location>
        <begin position="273"/>
        <end position="294"/>
    </location>
</feature>
<feature type="transmembrane region" description="Helical" evidence="7">
    <location>
        <begin position="172"/>
        <end position="193"/>
    </location>
</feature>
<feature type="transmembrane region" description="Helical" evidence="7">
    <location>
        <begin position="315"/>
        <end position="336"/>
    </location>
</feature>
<keyword evidence="5 7" id="KW-0472">Membrane</keyword>
<dbReference type="EMBL" id="MU004185">
    <property type="protein sequence ID" value="KAF2498153.1"/>
    <property type="molecule type" value="Genomic_DNA"/>
</dbReference>
<keyword evidence="2" id="KW-0813">Transport</keyword>
<evidence type="ECO:0000313" key="9">
    <source>
        <dbReference type="EMBL" id="KAF2498153.1"/>
    </source>
</evidence>
<keyword evidence="4 7" id="KW-1133">Transmembrane helix</keyword>
<name>A0A6A6R302_9PEZI</name>
<evidence type="ECO:0000256" key="7">
    <source>
        <dbReference type="SAM" id="Phobius"/>
    </source>
</evidence>
<dbReference type="GO" id="GO:0022857">
    <property type="term" value="F:transmembrane transporter activity"/>
    <property type="evidence" value="ECO:0007669"/>
    <property type="project" value="InterPro"/>
</dbReference>
<evidence type="ECO:0000256" key="4">
    <source>
        <dbReference type="ARBA" id="ARBA00022989"/>
    </source>
</evidence>
<dbReference type="Gene3D" id="1.20.1250.20">
    <property type="entry name" value="MFS general substrate transporter like domains"/>
    <property type="match status" value="1"/>
</dbReference>
<evidence type="ECO:0000313" key="10">
    <source>
        <dbReference type="Proteomes" id="UP000799750"/>
    </source>
</evidence>
<feature type="compositionally biased region" description="Basic and acidic residues" evidence="6">
    <location>
        <begin position="29"/>
        <end position="39"/>
    </location>
</feature>
<dbReference type="Pfam" id="PF06609">
    <property type="entry name" value="TRI12"/>
    <property type="match status" value="1"/>
</dbReference>
<dbReference type="Proteomes" id="UP000799750">
    <property type="component" value="Unassembled WGS sequence"/>
</dbReference>
<evidence type="ECO:0000256" key="3">
    <source>
        <dbReference type="ARBA" id="ARBA00022692"/>
    </source>
</evidence>
<proteinExistence type="predicted"/>
<feature type="transmembrane region" description="Helical" evidence="7">
    <location>
        <begin position="205"/>
        <end position="224"/>
    </location>
</feature>
<dbReference type="AlphaFoldDB" id="A0A6A6R302"/>
<feature type="transmembrane region" description="Helical" evidence="7">
    <location>
        <begin position="47"/>
        <end position="64"/>
    </location>
</feature>